<evidence type="ECO:0000313" key="3">
    <source>
        <dbReference type="Proteomes" id="UP000250780"/>
    </source>
</evidence>
<evidence type="ECO:0000313" key="2">
    <source>
        <dbReference type="EMBL" id="SPX12496.1"/>
    </source>
</evidence>
<dbReference type="EC" id="3.1.3.6" evidence="2"/>
<reference evidence="2 3" key="1">
    <citation type="submission" date="2018-06" db="EMBL/GenBank/DDBJ databases">
        <authorList>
            <consortium name="Pathogen Informatics"/>
            <person name="Doyle S."/>
        </authorList>
    </citation>
    <scope>NUCLEOTIDE SEQUENCE [LARGE SCALE GENOMIC DNA]</scope>
    <source>
        <strain evidence="2 3">NCTC9073</strain>
    </source>
</reference>
<dbReference type="InterPro" id="IPR029052">
    <property type="entry name" value="Metallo-depent_PP-like"/>
</dbReference>
<gene>
    <name evidence="2" type="primary">cpdB_2</name>
    <name evidence="2" type="ORF">NCTC9073_03867</name>
</gene>
<organism evidence="2 3">
    <name type="scientific">Escherichia coli</name>
    <dbReference type="NCBI Taxonomy" id="562"/>
    <lineage>
        <taxon>Bacteria</taxon>
        <taxon>Pseudomonadati</taxon>
        <taxon>Pseudomonadota</taxon>
        <taxon>Gammaproteobacteria</taxon>
        <taxon>Enterobacterales</taxon>
        <taxon>Enterobacteriaceae</taxon>
        <taxon>Escherichia</taxon>
    </lineage>
</organism>
<name>A0A2X1N161_ECOLX</name>
<dbReference type="EMBL" id="UASD01000008">
    <property type="protein sequence ID" value="SPX12496.1"/>
    <property type="molecule type" value="Genomic_DNA"/>
</dbReference>
<evidence type="ECO:0000256" key="1">
    <source>
        <dbReference type="SAM" id="MobiDB-lite"/>
    </source>
</evidence>
<feature type="region of interest" description="Disordered" evidence="1">
    <location>
        <begin position="91"/>
        <end position="113"/>
    </location>
</feature>
<accession>A0A2X1N161</accession>
<keyword evidence="2" id="KW-0378">Hydrolase</keyword>
<dbReference type="GO" id="GO:0008254">
    <property type="term" value="F:3'-nucleotidase activity"/>
    <property type="evidence" value="ECO:0007669"/>
    <property type="project" value="UniProtKB-EC"/>
</dbReference>
<sequence length="113" mass="12350">MKFLALTPLCWPCSRPFSPGKDFADIEGADIAKGTLNGVPAVMPGMWGDHLGVVDLQLSNNSGKWQVTQAKAEARPIYDIANKKSLAAEDSKLVENTQSRSRCHTPVRQQANR</sequence>
<dbReference type="Gene3D" id="3.60.21.10">
    <property type="match status" value="1"/>
</dbReference>
<protein>
    <submittedName>
        <fullName evidence="2">Bifunctional 2',3'-cyclic nucleotide 2'-phosphodiesterase/3'-nucleotidase periplasmic protein</fullName>
        <ecNumber evidence="2">3.1.3.6</ecNumber>
    </submittedName>
</protein>
<dbReference type="Proteomes" id="UP000250780">
    <property type="component" value="Unassembled WGS sequence"/>
</dbReference>
<proteinExistence type="predicted"/>
<dbReference type="SUPFAM" id="SSF56300">
    <property type="entry name" value="Metallo-dependent phosphatases"/>
    <property type="match status" value="1"/>
</dbReference>
<dbReference type="AlphaFoldDB" id="A0A2X1N161"/>